<evidence type="ECO:0000256" key="2">
    <source>
        <dbReference type="ARBA" id="ARBA00023235"/>
    </source>
</evidence>
<proteinExistence type="inferred from homology"/>
<evidence type="ECO:0000313" key="5">
    <source>
        <dbReference type="Proteomes" id="UP000017081"/>
    </source>
</evidence>
<evidence type="ECO:0000313" key="4">
    <source>
        <dbReference type="EMBL" id="ERT68004.1"/>
    </source>
</evidence>
<dbReference type="AlphaFoldDB" id="U7VA32"/>
<accession>U7VA32</accession>
<dbReference type="InterPro" id="IPR003719">
    <property type="entry name" value="Phenazine_PhzF-like"/>
</dbReference>
<dbReference type="Proteomes" id="UP000017081">
    <property type="component" value="Unassembled WGS sequence"/>
</dbReference>
<evidence type="ECO:0000256" key="1">
    <source>
        <dbReference type="ARBA" id="ARBA00008270"/>
    </source>
</evidence>
<dbReference type="GO" id="GO:0005737">
    <property type="term" value="C:cytoplasm"/>
    <property type="evidence" value="ECO:0007669"/>
    <property type="project" value="TreeGrafter"/>
</dbReference>
<dbReference type="PIRSF" id="PIRSF016184">
    <property type="entry name" value="PhzC_PhzF"/>
    <property type="match status" value="1"/>
</dbReference>
<keyword evidence="2" id="KW-0413">Isomerase</keyword>
<comment type="caution">
    <text evidence="4">The sequence shown here is derived from an EMBL/GenBank/DDBJ whole genome shotgun (WGS) entry which is preliminary data.</text>
</comment>
<dbReference type="PATRIC" id="fig|1319815.3.peg.2012"/>
<dbReference type="eggNOG" id="COG0384">
    <property type="taxonomic scope" value="Bacteria"/>
</dbReference>
<comment type="similarity">
    <text evidence="1">Belongs to the PhzF family.</text>
</comment>
<sequence length="275" mass="31455">MYTLLLLKRRVMEFIVNVFTHNGKGGNKAGVVMLKEDILKGECQKKAKELGFSETVFVKKISEKIFELKFYTPQCEIEFCGHASLGAFYILKKTGIIEEGEYIERLNFKDLKVRVEKREIFLEQDSIKIEGISEIEQILNSIGVKKEELHENLEIVIGYSGLRDILIPVKNRKVLNNLKIDLEKIKYISKDCSAVGYHVYTIENNRVYCRNFAPLYGIDEEAATGSSNGALFGYLNTIERYKSDYLEFFQGENYGACSKITGRVIDGKIYVGSEF</sequence>
<protein>
    <submittedName>
        <fullName evidence="4">Phenazine biosynthesis protein, PhzF family</fullName>
    </submittedName>
</protein>
<dbReference type="STRING" id="1319815.HMPREF0202_02091"/>
<organism evidence="4 5">
    <name type="scientific">Cetobacterium somerae ATCC BAA-474</name>
    <dbReference type="NCBI Taxonomy" id="1319815"/>
    <lineage>
        <taxon>Bacteria</taxon>
        <taxon>Fusobacteriati</taxon>
        <taxon>Fusobacteriota</taxon>
        <taxon>Fusobacteriia</taxon>
        <taxon>Fusobacteriales</taxon>
        <taxon>Fusobacteriaceae</taxon>
        <taxon>Cetobacterium</taxon>
    </lineage>
</organism>
<evidence type="ECO:0000256" key="3">
    <source>
        <dbReference type="PIRSR" id="PIRSR016184-1"/>
    </source>
</evidence>
<dbReference type="EMBL" id="AXZF01000091">
    <property type="protein sequence ID" value="ERT68004.1"/>
    <property type="molecule type" value="Genomic_DNA"/>
</dbReference>
<keyword evidence="5" id="KW-1185">Reference proteome</keyword>
<dbReference type="Gene3D" id="3.10.310.10">
    <property type="entry name" value="Diaminopimelate Epimerase, Chain A, domain 1"/>
    <property type="match status" value="2"/>
</dbReference>
<name>U7VA32_9FUSO</name>
<dbReference type="Pfam" id="PF02567">
    <property type="entry name" value="PhzC-PhzF"/>
    <property type="match status" value="1"/>
</dbReference>
<reference evidence="4 5" key="1">
    <citation type="submission" date="2013-08" db="EMBL/GenBank/DDBJ databases">
        <authorList>
            <person name="Weinstock G."/>
            <person name="Sodergren E."/>
            <person name="Wylie T."/>
            <person name="Fulton L."/>
            <person name="Fulton R."/>
            <person name="Fronick C."/>
            <person name="O'Laughlin M."/>
            <person name="Godfrey J."/>
            <person name="Miner T."/>
            <person name="Herter B."/>
            <person name="Appelbaum E."/>
            <person name="Cordes M."/>
            <person name="Lek S."/>
            <person name="Wollam A."/>
            <person name="Pepin K.H."/>
            <person name="Palsikar V.B."/>
            <person name="Mitreva M."/>
            <person name="Wilson R.K."/>
        </authorList>
    </citation>
    <scope>NUCLEOTIDE SEQUENCE [LARGE SCALE GENOMIC DNA]</scope>
    <source>
        <strain evidence="4 5">ATCC BAA-474</strain>
    </source>
</reference>
<feature type="active site" evidence="3">
    <location>
        <position position="54"/>
    </location>
</feature>
<gene>
    <name evidence="4" type="ORF">HMPREF0202_02091</name>
</gene>
<dbReference type="HOGENOM" id="CLU_048756_0_2_0"/>
<dbReference type="NCBIfam" id="TIGR00654">
    <property type="entry name" value="PhzF_family"/>
    <property type="match status" value="1"/>
</dbReference>
<dbReference type="PANTHER" id="PTHR13774:SF39">
    <property type="entry name" value="BIOSYNTHESIS PROTEIN, PUTATIVE-RELATED"/>
    <property type="match status" value="1"/>
</dbReference>
<dbReference type="SUPFAM" id="SSF54506">
    <property type="entry name" value="Diaminopimelate epimerase-like"/>
    <property type="match status" value="1"/>
</dbReference>
<dbReference type="PANTHER" id="PTHR13774">
    <property type="entry name" value="PHENAZINE BIOSYNTHESIS PROTEIN"/>
    <property type="match status" value="1"/>
</dbReference>
<dbReference type="GO" id="GO:0016853">
    <property type="term" value="F:isomerase activity"/>
    <property type="evidence" value="ECO:0007669"/>
    <property type="project" value="UniProtKB-KW"/>
</dbReference>